<dbReference type="InterPro" id="IPR036215">
    <property type="entry name" value="TM0957-like_sf"/>
</dbReference>
<evidence type="ECO:0000313" key="2">
    <source>
        <dbReference type="Proteomes" id="UP000249499"/>
    </source>
</evidence>
<geneLocation type="plasmid" evidence="1 2">
    <name>unnamed2</name>
</geneLocation>
<gene>
    <name evidence="1" type="ORF">PR017_26080</name>
</gene>
<organism evidence="1 2">
    <name type="scientific">Rhizobium tumorigenes</name>
    <dbReference type="NCBI Taxonomy" id="2041385"/>
    <lineage>
        <taxon>Bacteria</taxon>
        <taxon>Pseudomonadati</taxon>
        <taxon>Pseudomonadota</taxon>
        <taxon>Alphaproteobacteria</taxon>
        <taxon>Hyphomicrobiales</taxon>
        <taxon>Rhizobiaceae</taxon>
        <taxon>Rhizobium/Agrobacterium group</taxon>
        <taxon>Rhizobium</taxon>
    </lineage>
</organism>
<dbReference type="PIRSF" id="PIRSF033535">
    <property type="entry name" value="UCP033535_plp"/>
    <property type="match status" value="1"/>
</dbReference>
<keyword evidence="1" id="KW-0614">Plasmid</keyword>
<dbReference type="KEGG" id="rtu:PR017_26080"/>
<accession>A0AAF1KV37</accession>
<name>A0AAF1KV37_9HYPH</name>
<proteinExistence type="predicted"/>
<dbReference type="Proteomes" id="UP000249499">
    <property type="component" value="Plasmid unnamed2"/>
</dbReference>
<dbReference type="InterPro" id="IPR014582">
    <property type="entry name" value="UCP033535_lipo"/>
</dbReference>
<dbReference type="SUPFAM" id="SSF141318">
    <property type="entry name" value="TM0957-like"/>
    <property type="match status" value="1"/>
</dbReference>
<dbReference type="AlphaFoldDB" id="A0AAF1KV37"/>
<evidence type="ECO:0000313" key="1">
    <source>
        <dbReference type="EMBL" id="WFR99160.1"/>
    </source>
</evidence>
<reference evidence="1 2" key="1">
    <citation type="journal article" date="2018" name="Sci. Rep.">
        <title>Rhizobium tumorigenes sp. nov., a novel plant tumorigenic bacterium isolated from cane gall tumors on thornless blackberry.</title>
        <authorList>
            <person name="Kuzmanovi N."/>
            <person name="Smalla K."/>
            <person name="Gronow S."/>
            <person name="PuBawska J."/>
        </authorList>
    </citation>
    <scope>NUCLEOTIDE SEQUENCE [LARGE SCALE GENOMIC DNA]</scope>
    <source>
        <strain evidence="1 2">1078</strain>
    </source>
</reference>
<sequence length="186" mass="19216">MAFDTKVVKIGSEAGAQPNAFSPETFGSTEFPKIQAAIEKRAVSADTLATAIAANKDAAAKQYGVPGGVGPEISVKFTGVVGAAKSGIYTVAVPGVPSTVTIRVQTGPAINGTDLRDSTGTVTFDQFTNQIEYQNAGSALNKEMKAQVLSKIDAANLTGKTVSVVGVFQLINPNSWLVTPAKLDVQ</sequence>
<dbReference type="EMBL" id="CP117259">
    <property type="protein sequence ID" value="WFR99160.1"/>
    <property type="molecule type" value="Genomic_DNA"/>
</dbReference>
<protein>
    <submittedName>
        <fullName evidence="1">DUF2291 domain-containing protein</fullName>
    </submittedName>
</protein>
<dbReference type="Pfam" id="PF10054">
    <property type="entry name" value="DUF2291"/>
    <property type="match status" value="1"/>
</dbReference>
<reference evidence="2" key="2">
    <citation type="journal article" date="2023" name="MicrobiologyOpen">
        <title>Genomics of the tumorigenes clade of the family Rhizobiaceae and description of Rhizobium rhododendri sp. nov.</title>
        <authorList>
            <person name="Kuzmanovic N."/>
            <person name="diCenzo G.C."/>
            <person name="Bunk B."/>
            <person name="Sproeer C."/>
            <person name="Fruehling A."/>
            <person name="Neumann-Schaal M."/>
            <person name="Overmann J."/>
            <person name="Smalla K."/>
        </authorList>
    </citation>
    <scope>NUCLEOTIDE SEQUENCE [LARGE SCALE GENOMIC DNA]</scope>
    <source>
        <strain evidence="2">1078</strain>
        <plasmid evidence="2">unnamed2</plasmid>
    </source>
</reference>
<keyword evidence="2" id="KW-1185">Reference proteome</keyword>